<gene>
    <name evidence="3" type="ORF">HWN36_00480</name>
</gene>
<dbReference type="RefSeq" id="WP_176787380.1">
    <property type="nucleotide sequence ID" value="NZ_JABXWR010000001.1"/>
</dbReference>
<reference evidence="3 4" key="1">
    <citation type="submission" date="2020-06" db="EMBL/GenBank/DDBJ databases">
        <title>Methanofollis fontis sp. nov., a methanogen isolated from marine sediments near a cold seep at Four-Way Closure Ridge offshore southwestern Taiwan.</title>
        <authorList>
            <person name="Chen S.-C."/>
            <person name="Teng N.-H."/>
            <person name="Lin Y.-S."/>
            <person name="Lai M.-C."/>
            <person name="Chen H.-H."/>
            <person name="Wang C.-C."/>
        </authorList>
    </citation>
    <scope>NUCLEOTIDE SEQUENCE [LARGE SCALE GENOMIC DNA]</scope>
    <source>
        <strain evidence="3 4">DSM 2702</strain>
    </source>
</reference>
<dbReference type="InterPro" id="IPR041527">
    <property type="entry name" value="YhcG_N"/>
</dbReference>
<dbReference type="InterPro" id="IPR053148">
    <property type="entry name" value="PD-DEXK-like_domain"/>
</dbReference>
<keyword evidence="4" id="KW-1185">Reference proteome</keyword>
<dbReference type="Proteomes" id="UP000570823">
    <property type="component" value="Unassembled WGS sequence"/>
</dbReference>
<feature type="domain" description="YhcG N-terminal" evidence="2">
    <location>
        <begin position="18"/>
        <end position="153"/>
    </location>
</feature>
<dbReference type="PANTHER" id="PTHR30547">
    <property type="entry name" value="UNCHARACTERIZED PROTEIN YHCG-RELATED"/>
    <property type="match status" value="1"/>
</dbReference>
<name>A0A7K4HLS6_9EURY</name>
<evidence type="ECO:0000313" key="3">
    <source>
        <dbReference type="EMBL" id="NVO65828.1"/>
    </source>
</evidence>
<protein>
    <submittedName>
        <fullName evidence="3">DUF1016 domain-containing protein</fullName>
    </submittedName>
</protein>
<dbReference type="AlphaFoldDB" id="A0A7K4HLS6"/>
<dbReference type="InterPro" id="IPR011856">
    <property type="entry name" value="tRNA_endonuc-like_dom_sf"/>
</dbReference>
<sequence length="342" mass="39094">MSSNDLLPADYPALLSDLKVRIREAQVRAVLLANRELILLYWQIGREIVVRQEQEGWGAKVIDRLSADLRREFPDVKGFSPRNLKYMSAVARAYPDEEFVQEVLAQITWYHTVTLLDKVKDPLRREWYIHKTIANGWSRNVLVHQIESGLIEREGRAVTNFSATLPAEQSDLALQTLKDPYVFDFLQMGEKVRESELERGLLDHIREFLLELGVGFAFVGSQYHLEVGGQDYYLDLLFYHLKLRSYVVIDLKVGEFIPEYAGKMNFYLSAVDDLLTHSSDNPSIGIVLCKAKNRVIAEYALRDMARPIGVAGYALTSALPEEMAGRLPTVDELEEELERGEE</sequence>
<evidence type="ECO:0000313" key="4">
    <source>
        <dbReference type="Proteomes" id="UP000570823"/>
    </source>
</evidence>
<dbReference type="GO" id="GO:0003676">
    <property type="term" value="F:nucleic acid binding"/>
    <property type="evidence" value="ECO:0007669"/>
    <property type="project" value="InterPro"/>
</dbReference>
<dbReference type="EMBL" id="JABXWR010000001">
    <property type="protein sequence ID" value="NVO65828.1"/>
    <property type="molecule type" value="Genomic_DNA"/>
</dbReference>
<dbReference type="Pfam" id="PF17761">
    <property type="entry name" value="DUF1016_N"/>
    <property type="match status" value="1"/>
</dbReference>
<dbReference type="PANTHER" id="PTHR30547:SF0">
    <property type="entry name" value="BLR8175 PROTEIN"/>
    <property type="match status" value="1"/>
</dbReference>
<evidence type="ECO:0000259" key="1">
    <source>
        <dbReference type="Pfam" id="PF06250"/>
    </source>
</evidence>
<proteinExistence type="predicted"/>
<dbReference type="InterPro" id="IPR009362">
    <property type="entry name" value="YhcG_C"/>
</dbReference>
<dbReference type="OrthoDB" id="359256at2157"/>
<feature type="domain" description="YhcG PDDEXK nuclease" evidence="1">
    <location>
        <begin position="175"/>
        <end position="327"/>
    </location>
</feature>
<organism evidence="3 4">
    <name type="scientific">Methanofollis tationis</name>
    <dbReference type="NCBI Taxonomy" id="81417"/>
    <lineage>
        <taxon>Archaea</taxon>
        <taxon>Methanobacteriati</taxon>
        <taxon>Methanobacteriota</taxon>
        <taxon>Stenosarchaea group</taxon>
        <taxon>Methanomicrobia</taxon>
        <taxon>Methanomicrobiales</taxon>
        <taxon>Methanomicrobiaceae</taxon>
        <taxon>Methanofollis</taxon>
    </lineage>
</organism>
<comment type="caution">
    <text evidence="3">The sequence shown here is derived from an EMBL/GenBank/DDBJ whole genome shotgun (WGS) entry which is preliminary data.</text>
</comment>
<evidence type="ECO:0000259" key="2">
    <source>
        <dbReference type="Pfam" id="PF17761"/>
    </source>
</evidence>
<dbReference type="Gene3D" id="3.40.1350.10">
    <property type="match status" value="1"/>
</dbReference>
<accession>A0A7K4HLS6</accession>
<dbReference type="Pfam" id="PF06250">
    <property type="entry name" value="YhcG_C"/>
    <property type="match status" value="1"/>
</dbReference>